<dbReference type="PANTHER" id="PTHR47779:SF1">
    <property type="entry name" value="SYNTHASE (CCG-9), PUTATIVE (AFU_ORTHOLOGUE AFUA_3G12100)-RELATED"/>
    <property type="match status" value="1"/>
</dbReference>
<evidence type="ECO:0000256" key="2">
    <source>
        <dbReference type="ARBA" id="ARBA00011738"/>
    </source>
</evidence>
<keyword evidence="4" id="KW-0328">Glycosyltransferase</keyword>
<comment type="similarity">
    <text evidence="1">Belongs to the glycosyltransferase group 1 family. Glycosyltransferase 4 subfamily.</text>
</comment>
<keyword evidence="11" id="KW-1185">Reference proteome</keyword>
<dbReference type="AlphaFoldDB" id="A0A3M2S4Y0"/>
<evidence type="ECO:0000313" key="11">
    <source>
        <dbReference type="Proteomes" id="UP000277212"/>
    </source>
</evidence>
<dbReference type="STRING" id="2010991.A0A3M2S4Y0"/>
<evidence type="ECO:0000256" key="6">
    <source>
        <dbReference type="ARBA" id="ARBA00023277"/>
    </source>
</evidence>
<keyword evidence="6" id="KW-0119">Carbohydrate metabolism</keyword>
<dbReference type="Gene3D" id="3.40.50.2000">
    <property type="entry name" value="Glycogen Phosphorylase B"/>
    <property type="match status" value="2"/>
</dbReference>
<comment type="caution">
    <text evidence="10">The sequence shown here is derived from an EMBL/GenBank/DDBJ whole genome shotgun (WGS) entry which is preliminary data.</text>
</comment>
<gene>
    <name evidence="10" type="ORF">CDV36_007695</name>
</gene>
<protein>
    <submittedName>
        <fullName evidence="10">Uncharacterized protein</fullName>
    </submittedName>
</protein>
<feature type="compositionally biased region" description="Acidic residues" evidence="7">
    <location>
        <begin position="689"/>
        <end position="699"/>
    </location>
</feature>
<dbReference type="PANTHER" id="PTHR47779">
    <property type="entry name" value="SYNTHASE (CCG-9), PUTATIVE (AFU_ORTHOLOGUE AFUA_3G12100)-RELATED"/>
    <property type="match status" value="1"/>
</dbReference>
<comment type="subunit">
    <text evidence="2">Homodimer.</text>
</comment>
<dbReference type="OrthoDB" id="937291at2759"/>
<sequence>MTSKPTRKFSTGATSHRKRQMSLLVEKEGPVSAPLQTFYLGISAVFADDHTAVIALAIHDTVYLNDFSIKHISLDEDMREGQDLIADHIISEVETYEHENFVKFIGAGLPVTLKYMSPSLCSRLWLELDVVPVVLRPDHEAKEKNFWDVKRVDEQADSMARKCILNFGPSLVPHLQVGYRGIVQTDAGFRVHLTTLQNHKDTCSAATWGAMQFYANQLREKKTKIAFFSATPQGGGVALMRHALVRLSRLLGVDVTWYVPKPRPGVFRITKNQHNILQGVSHPDQRISDPEKAAITDWIEDNANRYWLSEGGPLRPPEEGGADIIFVDDPQMPGLIPLIKKITPDRPVLYRSHIQMRSDLIAIEGSPQNDIWNYLWSNIRESDMFISHPIPKFVPHNVPKEKVVYLPATTDWIDGLNKPMNKWDTGYYAHIYNQQCLTQRMTPLAWPTRKYIAQVARFDPAKGIPTVIDSYAEFRRRCDEAGITDPPQLAVCGNGSIDDPDGAIIFDQTMTQLEDHYPHLLEDVSVIRLDANDQLLNMVIANAHVILQLSTREGFEIKVSEALHAGVPVIVSNEGGIPLQVKDKVNGFLVTPGDYKTVAGHLIDLFTDKDLHAKMSHEAKTGVSDEVGTVGNALGWFYLAAKWSELGTKPGLRGDEKWVNDMAREEAGFPYTEGENRLPRHYTQRKPEEEAEKVEEAEE</sequence>
<evidence type="ECO:0000256" key="5">
    <source>
        <dbReference type="ARBA" id="ARBA00022679"/>
    </source>
</evidence>
<proteinExistence type="inferred from homology"/>
<feature type="domain" description="Glycosyl transferase family 1" evidence="8">
    <location>
        <begin position="448"/>
        <end position="620"/>
    </location>
</feature>
<feature type="region of interest" description="Disordered" evidence="7">
    <location>
        <begin position="668"/>
        <end position="699"/>
    </location>
</feature>
<dbReference type="InterPro" id="IPR001296">
    <property type="entry name" value="Glyco_trans_1"/>
</dbReference>
<keyword evidence="3" id="KW-0313">Glucose metabolism</keyword>
<evidence type="ECO:0000256" key="4">
    <source>
        <dbReference type="ARBA" id="ARBA00022676"/>
    </source>
</evidence>
<dbReference type="GO" id="GO:0006006">
    <property type="term" value="P:glucose metabolic process"/>
    <property type="evidence" value="ECO:0007669"/>
    <property type="project" value="UniProtKB-KW"/>
</dbReference>
<feature type="domain" description="Trehalose synthase N-terminal" evidence="9">
    <location>
        <begin position="228"/>
        <end position="394"/>
    </location>
</feature>
<dbReference type="Pfam" id="PF00534">
    <property type="entry name" value="Glycos_transf_1"/>
    <property type="match status" value="1"/>
</dbReference>
<keyword evidence="5" id="KW-0808">Transferase</keyword>
<accession>A0A3M2S4Y0</accession>
<reference evidence="10 11" key="1">
    <citation type="submission" date="2017-06" db="EMBL/GenBank/DDBJ databases">
        <title>Comparative genomic analysis of Ambrosia Fusariam Clade fungi.</title>
        <authorList>
            <person name="Stajich J.E."/>
            <person name="Carrillo J."/>
            <person name="Kijimoto T."/>
            <person name="Eskalen A."/>
            <person name="O'Donnell K."/>
            <person name="Kasson M."/>
        </authorList>
    </citation>
    <scope>NUCLEOTIDE SEQUENCE [LARGE SCALE GENOMIC DNA]</scope>
    <source>
        <strain evidence="10">UCR3666</strain>
    </source>
</reference>
<dbReference type="Proteomes" id="UP000277212">
    <property type="component" value="Unassembled WGS sequence"/>
</dbReference>
<dbReference type="SUPFAM" id="SSF53756">
    <property type="entry name" value="UDP-Glycosyltransferase/glycogen phosphorylase"/>
    <property type="match status" value="1"/>
</dbReference>
<evidence type="ECO:0000259" key="8">
    <source>
        <dbReference type="Pfam" id="PF00534"/>
    </source>
</evidence>
<dbReference type="Pfam" id="PF21269">
    <property type="entry name" value="TreT_GT1"/>
    <property type="match status" value="1"/>
</dbReference>
<evidence type="ECO:0000256" key="7">
    <source>
        <dbReference type="SAM" id="MobiDB-lite"/>
    </source>
</evidence>
<dbReference type="InterPro" id="IPR049438">
    <property type="entry name" value="TreT_GT1"/>
</dbReference>
<evidence type="ECO:0000313" key="10">
    <source>
        <dbReference type="EMBL" id="RMJ12634.1"/>
    </source>
</evidence>
<dbReference type="InterPro" id="IPR052078">
    <property type="entry name" value="Trehalose_Metab_GTase"/>
</dbReference>
<evidence type="ECO:0000256" key="3">
    <source>
        <dbReference type="ARBA" id="ARBA00022526"/>
    </source>
</evidence>
<evidence type="ECO:0000256" key="1">
    <source>
        <dbReference type="ARBA" id="ARBA00009481"/>
    </source>
</evidence>
<dbReference type="GO" id="GO:0016757">
    <property type="term" value="F:glycosyltransferase activity"/>
    <property type="evidence" value="ECO:0007669"/>
    <property type="project" value="UniProtKB-KW"/>
</dbReference>
<organism evidence="10 11">
    <name type="scientific">Fusarium kuroshium</name>
    <dbReference type="NCBI Taxonomy" id="2010991"/>
    <lineage>
        <taxon>Eukaryota</taxon>
        <taxon>Fungi</taxon>
        <taxon>Dikarya</taxon>
        <taxon>Ascomycota</taxon>
        <taxon>Pezizomycotina</taxon>
        <taxon>Sordariomycetes</taxon>
        <taxon>Hypocreomycetidae</taxon>
        <taxon>Hypocreales</taxon>
        <taxon>Nectriaceae</taxon>
        <taxon>Fusarium</taxon>
        <taxon>Fusarium solani species complex</taxon>
    </lineage>
</organism>
<name>A0A3M2S4Y0_9HYPO</name>
<dbReference type="EMBL" id="NKUJ01000129">
    <property type="protein sequence ID" value="RMJ12634.1"/>
    <property type="molecule type" value="Genomic_DNA"/>
</dbReference>
<evidence type="ECO:0000259" key="9">
    <source>
        <dbReference type="Pfam" id="PF21269"/>
    </source>
</evidence>